<evidence type="ECO:0000313" key="2">
    <source>
        <dbReference type="Proteomes" id="UP000304914"/>
    </source>
</evidence>
<name>A0A4U9Y2G9_9STRE</name>
<dbReference type="Proteomes" id="UP000304914">
    <property type="component" value="Chromosome"/>
</dbReference>
<protein>
    <submittedName>
        <fullName evidence="1">Uncharacterized protein</fullName>
    </submittedName>
</protein>
<reference evidence="1 2" key="1">
    <citation type="submission" date="2019-05" db="EMBL/GenBank/DDBJ databases">
        <authorList>
            <consortium name="Pathogen Informatics"/>
        </authorList>
    </citation>
    <scope>NUCLEOTIDE SEQUENCE [LARGE SCALE GENOMIC DNA]</scope>
    <source>
        <strain evidence="1 2">NCTC5385</strain>
    </source>
</reference>
<dbReference type="EMBL" id="LR594035">
    <property type="protein sequence ID" value="VTS19866.1"/>
    <property type="molecule type" value="Genomic_DNA"/>
</dbReference>
<dbReference type="RefSeq" id="WP_077322809.1">
    <property type="nucleotide sequence ID" value="NZ_CABFNW010000003.1"/>
</dbReference>
<dbReference type="AlphaFoldDB" id="A0A4U9Y2G9"/>
<sequence>MSKGYKVIDIGSNPEDDVTFGTCELCMSYGNEVDNPYLVIEKPDGTTEEVDIYYWSWGDYFEYYIDNVVEFSAFLSEQDIDDKEFEENSTSVIINLINEYDCLKLEEED</sequence>
<organism evidence="1 2">
    <name type="scientific">Streptococcus pseudoporcinus</name>
    <dbReference type="NCBI Taxonomy" id="361101"/>
    <lineage>
        <taxon>Bacteria</taxon>
        <taxon>Bacillati</taxon>
        <taxon>Bacillota</taxon>
        <taxon>Bacilli</taxon>
        <taxon>Lactobacillales</taxon>
        <taxon>Streptococcaceae</taxon>
        <taxon>Streptococcus</taxon>
    </lineage>
</organism>
<evidence type="ECO:0000313" key="1">
    <source>
        <dbReference type="EMBL" id="VTS19866.1"/>
    </source>
</evidence>
<gene>
    <name evidence="1" type="ORF">NCTC5385_00880</name>
</gene>
<accession>A0A4U9Y2G9</accession>
<proteinExistence type="predicted"/>